<evidence type="ECO:0000313" key="2">
    <source>
        <dbReference type="EMBL" id="GFB01330.1"/>
    </source>
</evidence>
<feature type="compositionally biased region" description="Basic and acidic residues" evidence="1">
    <location>
        <begin position="43"/>
        <end position="53"/>
    </location>
</feature>
<feature type="compositionally biased region" description="Basic and acidic residues" evidence="1">
    <location>
        <begin position="65"/>
        <end position="80"/>
    </location>
</feature>
<proteinExistence type="predicted"/>
<feature type="region of interest" description="Disordered" evidence="1">
    <location>
        <begin position="1"/>
        <end position="104"/>
    </location>
</feature>
<protein>
    <submittedName>
        <fullName evidence="2">Uncharacterized protein</fullName>
    </submittedName>
</protein>
<reference evidence="2" key="1">
    <citation type="journal article" date="2019" name="Sci. Rep.">
        <title>Draft genome of Tanacetum cinerariifolium, the natural source of mosquito coil.</title>
        <authorList>
            <person name="Yamashiro T."/>
            <person name="Shiraishi A."/>
            <person name="Satake H."/>
            <person name="Nakayama K."/>
        </authorList>
    </citation>
    <scope>NUCLEOTIDE SEQUENCE</scope>
</reference>
<comment type="caution">
    <text evidence="2">The sequence shown here is derived from an EMBL/GenBank/DDBJ whole genome shotgun (WGS) entry which is preliminary data.</text>
</comment>
<dbReference type="EMBL" id="BKCJ010533528">
    <property type="protein sequence ID" value="GFB01330.1"/>
    <property type="molecule type" value="Genomic_DNA"/>
</dbReference>
<accession>A0A699KLW5</accession>
<name>A0A699KLW5_TANCI</name>
<gene>
    <name evidence="2" type="ORF">Tci_673301</name>
</gene>
<organism evidence="2">
    <name type="scientific">Tanacetum cinerariifolium</name>
    <name type="common">Dalmatian daisy</name>
    <name type="synonym">Chrysanthemum cinerariifolium</name>
    <dbReference type="NCBI Taxonomy" id="118510"/>
    <lineage>
        <taxon>Eukaryota</taxon>
        <taxon>Viridiplantae</taxon>
        <taxon>Streptophyta</taxon>
        <taxon>Embryophyta</taxon>
        <taxon>Tracheophyta</taxon>
        <taxon>Spermatophyta</taxon>
        <taxon>Magnoliopsida</taxon>
        <taxon>eudicotyledons</taxon>
        <taxon>Gunneridae</taxon>
        <taxon>Pentapetalae</taxon>
        <taxon>asterids</taxon>
        <taxon>campanulids</taxon>
        <taxon>Asterales</taxon>
        <taxon>Asteraceae</taxon>
        <taxon>Asteroideae</taxon>
        <taxon>Anthemideae</taxon>
        <taxon>Anthemidinae</taxon>
        <taxon>Tanacetum</taxon>
    </lineage>
</organism>
<feature type="non-terminal residue" evidence="2">
    <location>
        <position position="1"/>
    </location>
</feature>
<sequence>NEDADATANKNADEETAKAKADNEDNVEKDTEKDANESVDAAAKAKKDEEVTTKRSNFIVRPKARSKELSKAEKQIHVEETKDDDVNEKETENKEDAEENDDVV</sequence>
<feature type="compositionally biased region" description="Basic and acidic residues" evidence="1">
    <location>
        <begin position="11"/>
        <end position="36"/>
    </location>
</feature>
<feature type="compositionally biased region" description="Acidic residues" evidence="1">
    <location>
        <begin position="95"/>
        <end position="104"/>
    </location>
</feature>
<evidence type="ECO:0000256" key="1">
    <source>
        <dbReference type="SAM" id="MobiDB-lite"/>
    </source>
</evidence>
<dbReference type="AlphaFoldDB" id="A0A699KLW5"/>